<gene>
    <name evidence="2" type="ORF">OXX778_LOCUS8148</name>
</gene>
<feature type="region of interest" description="Disordered" evidence="1">
    <location>
        <begin position="134"/>
        <end position="155"/>
    </location>
</feature>
<evidence type="ECO:0000313" key="3">
    <source>
        <dbReference type="Proteomes" id="UP000663879"/>
    </source>
</evidence>
<protein>
    <submittedName>
        <fullName evidence="2">Uncharacterized protein</fullName>
    </submittedName>
</protein>
<name>A0A813VAN1_9BILA</name>
<sequence>MQHISKIFAETTPVKATNPKPKKIKFLVDNENQTPQSSKKLRTILPKNVTQILASPVTTLAPFITTGPNIQAISSTPTISIPTITPLSAIPTLTPINAQQLTIQPTTSQSTLIRPRFDYGRSLEITRKIIEEKDKNCSKNTPEKSRKEKSERQKEPLISRLTKVLKRKNFYTVGRRQRGRIQQQIKQIFSETTDYLRSLGLCLSNVELNPIELDEADFKLKIRPPTSDCPDKLEPNVNNLLYYKDKHAISDHAYSDMKKRCYLPIPSITKLKERRAEINSMFEIHDNDMGVYLSLKDKLEFRARIYLENKYPDGNYDSKKFTDDTLYIKLSADGTNIGRNLKLLNFTFTIINEGSKAKTANGNYTIGIFEIDHENYDTLTKCFKELIEELRNLKEITIDEKKLNLVYYFCGDWKILAQITGLLSANAKYPCIWCKCCKEEFFDLDKEWSLVDPAKGCRTYEEHITVINKCPKEMKEAGDLKFGYNKPPVFGDILPIKNYIIDMLHLYLRISDNLFNLLVKDCSLLDNFEMGSISRFDVTQYTHLNNLQKFLNEKCNVKFTFLWTPETKKLNWRDLVGPEKNRLFENLDLSAIIPEFAKLDMLSKIWNDFYEIMRKVRAVEVNGDELKQLTRQWLIDFLNVYGRTSVTPYTHAFVFHLHEFVDLYKDINAFNCQGLEKLNDMSTGQYFKGTNKRDSALAQILQKRNRMEYLSPYVLDES</sequence>
<dbReference type="EMBL" id="CAJNOC010001099">
    <property type="protein sequence ID" value="CAF0834792.1"/>
    <property type="molecule type" value="Genomic_DNA"/>
</dbReference>
<comment type="caution">
    <text evidence="2">The sequence shown here is derived from an EMBL/GenBank/DDBJ whole genome shotgun (WGS) entry which is preliminary data.</text>
</comment>
<reference evidence="2" key="1">
    <citation type="submission" date="2021-02" db="EMBL/GenBank/DDBJ databases">
        <authorList>
            <person name="Nowell W R."/>
        </authorList>
    </citation>
    <scope>NUCLEOTIDE SEQUENCE</scope>
    <source>
        <strain evidence="2">Ploen Becks lab</strain>
    </source>
</reference>
<keyword evidence="3" id="KW-1185">Reference proteome</keyword>
<dbReference type="PANTHER" id="PTHR31424:SF5">
    <property type="entry name" value="APPLE DOMAIN-CONTAINING PROTEIN"/>
    <property type="match status" value="1"/>
</dbReference>
<dbReference type="AlphaFoldDB" id="A0A813VAN1"/>
<evidence type="ECO:0000256" key="1">
    <source>
        <dbReference type="SAM" id="MobiDB-lite"/>
    </source>
</evidence>
<proteinExistence type="predicted"/>
<dbReference type="PANTHER" id="PTHR31424">
    <property type="entry name" value="PROTEIN CBG23806"/>
    <property type="match status" value="1"/>
</dbReference>
<accession>A0A813VAN1</accession>
<evidence type="ECO:0000313" key="2">
    <source>
        <dbReference type="EMBL" id="CAF0834792.1"/>
    </source>
</evidence>
<dbReference type="OrthoDB" id="10053799at2759"/>
<organism evidence="2 3">
    <name type="scientific">Brachionus calyciflorus</name>
    <dbReference type="NCBI Taxonomy" id="104777"/>
    <lineage>
        <taxon>Eukaryota</taxon>
        <taxon>Metazoa</taxon>
        <taxon>Spiralia</taxon>
        <taxon>Gnathifera</taxon>
        <taxon>Rotifera</taxon>
        <taxon>Eurotatoria</taxon>
        <taxon>Monogononta</taxon>
        <taxon>Pseudotrocha</taxon>
        <taxon>Ploima</taxon>
        <taxon>Brachionidae</taxon>
        <taxon>Brachionus</taxon>
    </lineage>
</organism>
<dbReference type="Proteomes" id="UP000663879">
    <property type="component" value="Unassembled WGS sequence"/>
</dbReference>